<feature type="domain" description="VTC" evidence="1">
    <location>
        <begin position="9"/>
        <end position="228"/>
    </location>
</feature>
<dbReference type="InterPro" id="IPR033469">
    <property type="entry name" value="CYTH-like_dom_sf"/>
</dbReference>
<evidence type="ECO:0000259" key="1">
    <source>
        <dbReference type="Pfam" id="PF09359"/>
    </source>
</evidence>
<dbReference type="CDD" id="cd07750">
    <property type="entry name" value="PolyPPase_VTC_like"/>
    <property type="match status" value="1"/>
</dbReference>
<gene>
    <name evidence="2" type="ORF">FYJ34_08695</name>
</gene>
<dbReference type="InterPro" id="IPR042267">
    <property type="entry name" value="VTC_sf"/>
</dbReference>
<accession>A0A6N7V571</accession>
<dbReference type="RefSeq" id="WP_154477919.1">
    <property type="nucleotide sequence ID" value="NZ_VULY01000018.1"/>
</dbReference>
<proteinExistence type="predicted"/>
<reference evidence="2 3" key="1">
    <citation type="submission" date="2019-08" db="EMBL/GenBank/DDBJ databases">
        <title>In-depth cultivation of the pig gut microbiome towards novel bacterial diversity and tailored functional studies.</title>
        <authorList>
            <person name="Wylensek D."/>
            <person name="Hitch T.C.A."/>
            <person name="Clavel T."/>
        </authorList>
    </citation>
    <scope>NUCLEOTIDE SEQUENCE [LARGE SCALE GENOMIC DNA]</scope>
    <source>
        <strain evidence="2 3">68-1-5</strain>
    </source>
</reference>
<sequence>MEYQKMFERYEIKYLVNKRQREAIEARMAAGGMKPDQYGRHTIRNIYFDTPSYILIRESMEKPVYKEKLRMRSYCLASEESPVFLELKKKFQSIVYKRRICLQEKEAMDYMLRGKQLPEESQVGHELDYFKEFYRSLRPSMFLTYDREAHASFEDSDLRVTFDQNILWRTRDMDLKKTVYGYELLPRGYSLMEVKTSGAIPLWMVEVLTEQQVYKTSFSKYGHAFQTLMQMQGRRNNHV</sequence>
<dbReference type="Gene3D" id="3.20.100.30">
    <property type="entry name" value="VTC, catalytic tunnel domain"/>
    <property type="match status" value="1"/>
</dbReference>
<dbReference type="EMBL" id="VULY01000018">
    <property type="protein sequence ID" value="MSR94332.1"/>
    <property type="molecule type" value="Genomic_DNA"/>
</dbReference>
<dbReference type="Pfam" id="PF09359">
    <property type="entry name" value="VTC"/>
    <property type="match status" value="1"/>
</dbReference>
<protein>
    <submittedName>
        <fullName evidence="2">Polyphosphate polymerase domain-containing protein</fullName>
    </submittedName>
</protein>
<organism evidence="2 3">
    <name type="scientific">Suipraeoptans intestinalis</name>
    <dbReference type="NCBI Taxonomy" id="2606628"/>
    <lineage>
        <taxon>Bacteria</taxon>
        <taxon>Bacillati</taxon>
        <taxon>Bacillota</taxon>
        <taxon>Clostridia</taxon>
        <taxon>Lachnospirales</taxon>
        <taxon>Lachnospiraceae</taxon>
        <taxon>Suipraeoptans</taxon>
    </lineage>
</organism>
<dbReference type="AlphaFoldDB" id="A0A6N7V571"/>
<comment type="caution">
    <text evidence="2">The sequence shown here is derived from an EMBL/GenBank/DDBJ whole genome shotgun (WGS) entry which is preliminary data.</text>
</comment>
<dbReference type="SUPFAM" id="SSF55154">
    <property type="entry name" value="CYTH-like phosphatases"/>
    <property type="match status" value="1"/>
</dbReference>
<dbReference type="Proteomes" id="UP000434409">
    <property type="component" value="Unassembled WGS sequence"/>
</dbReference>
<keyword evidence="3" id="KW-1185">Reference proteome</keyword>
<evidence type="ECO:0000313" key="3">
    <source>
        <dbReference type="Proteomes" id="UP000434409"/>
    </source>
</evidence>
<name>A0A6N7V571_9FIRM</name>
<dbReference type="GO" id="GO:0006799">
    <property type="term" value="P:polyphosphate biosynthetic process"/>
    <property type="evidence" value="ECO:0007669"/>
    <property type="project" value="UniProtKB-ARBA"/>
</dbReference>
<dbReference type="InterPro" id="IPR018966">
    <property type="entry name" value="VTC_domain"/>
</dbReference>
<evidence type="ECO:0000313" key="2">
    <source>
        <dbReference type="EMBL" id="MSR94332.1"/>
    </source>
</evidence>